<keyword evidence="6" id="KW-0624">Polysaccharide degradation</keyword>
<sequence>MRNSDARLAVDRSGERESAPWQIETEVVRNDFVKYHPTTAYYSDKDQLEHKYVAHENQNMRLVAKTPGTSEADSDYKGQYRIWPGLLLLFVLVVGFLVLLTTGAVSTYEARTARAMKYEQRVVRKRSIKDGKMDENMIVSDDGQLGNPKSYDTSFTCEMPDYQSKGGQIVAVAANGTEVPIQIKGVNWFGMETALAVPFGLWENADNGTTAHEIAAFLARNNFNAVRLPVSVENMLKSNAPQKGVINLSSNRAINGTNFISTLQTLVKSLAYRKIGVLISMHRLTNTKSGATWFDEALDVTQQDFLDAVDIVSSNLCGQEYWNVMGMDLKNEPEVATWGTGDDDDFVMGCEKIAKVMHGNCPQWLGFVEGVVATHTATIGGEEQVYYDWWGGGLQKAGAIEPKFTIDNKVVWAPHYYTSAVAPQQYFYGNGTTSDFSTYVELSDEELLVRVEDTMYDMFGFLVEKKGYALLLGEFAGLYAKDEHPKKTTKRTTDLTVQVLMEKEYAGGFMWSLNPESAYQYNPADTEGSFTEGMLLDDWLSPNTEFLDAFTPLDALPYLRKFPCFLVEEDAGSKRQ</sequence>
<dbReference type="Pfam" id="PF00150">
    <property type="entry name" value="Cellulase"/>
    <property type="match status" value="1"/>
</dbReference>
<evidence type="ECO:0000313" key="10">
    <source>
        <dbReference type="EMBL" id="CAK7931892.1"/>
    </source>
</evidence>
<dbReference type="Gene3D" id="3.20.20.80">
    <property type="entry name" value="Glycosidases"/>
    <property type="match status" value="1"/>
</dbReference>
<dbReference type="GO" id="GO:0004553">
    <property type="term" value="F:hydrolase activity, hydrolyzing O-glycosyl compounds"/>
    <property type="evidence" value="ECO:0007669"/>
    <property type="project" value="InterPro"/>
</dbReference>
<evidence type="ECO:0000256" key="5">
    <source>
        <dbReference type="ARBA" id="ARBA00023295"/>
    </source>
</evidence>
<evidence type="ECO:0000256" key="2">
    <source>
        <dbReference type="ARBA" id="ARBA00022801"/>
    </source>
</evidence>
<gene>
    <name evidence="10" type="ORF">PM001_LOCUS17042</name>
</gene>
<evidence type="ECO:0000256" key="1">
    <source>
        <dbReference type="ARBA" id="ARBA00005641"/>
    </source>
</evidence>
<feature type="transmembrane region" description="Helical" evidence="8">
    <location>
        <begin position="86"/>
        <end position="108"/>
    </location>
</feature>
<protein>
    <recommendedName>
        <fullName evidence="9">Glycoside hydrolase family 5 domain-containing protein</fullName>
    </recommendedName>
</protein>
<keyword evidence="2 7" id="KW-0378">Hydrolase</keyword>
<dbReference type="PANTHER" id="PTHR35923">
    <property type="entry name" value="MAJOR EXTRACELLULAR ENDOGLUCANASE"/>
    <property type="match status" value="1"/>
</dbReference>
<dbReference type="Proteomes" id="UP001162060">
    <property type="component" value="Unassembled WGS sequence"/>
</dbReference>
<comment type="caution">
    <text evidence="10">The sequence shown here is derived from an EMBL/GenBank/DDBJ whole genome shotgun (WGS) entry which is preliminary data.</text>
</comment>
<evidence type="ECO:0000259" key="9">
    <source>
        <dbReference type="Pfam" id="PF00150"/>
    </source>
</evidence>
<keyword evidence="8" id="KW-0472">Membrane</keyword>
<dbReference type="SUPFAM" id="SSF51445">
    <property type="entry name" value="(Trans)glycosidases"/>
    <property type="match status" value="1"/>
</dbReference>
<organism evidence="10 11">
    <name type="scientific">Peronospora matthiolae</name>
    <dbReference type="NCBI Taxonomy" id="2874970"/>
    <lineage>
        <taxon>Eukaryota</taxon>
        <taxon>Sar</taxon>
        <taxon>Stramenopiles</taxon>
        <taxon>Oomycota</taxon>
        <taxon>Peronosporomycetes</taxon>
        <taxon>Peronosporales</taxon>
        <taxon>Peronosporaceae</taxon>
        <taxon>Peronospora</taxon>
    </lineage>
</organism>
<dbReference type="EMBL" id="CAKLBY020000187">
    <property type="protein sequence ID" value="CAK7931892.1"/>
    <property type="molecule type" value="Genomic_DNA"/>
</dbReference>
<evidence type="ECO:0000313" key="11">
    <source>
        <dbReference type="Proteomes" id="UP001162060"/>
    </source>
</evidence>
<dbReference type="GO" id="GO:0030245">
    <property type="term" value="P:cellulose catabolic process"/>
    <property type="evidence" value="ECO:0007669"/>
    <property type="project" value="UniProtKB-KW"/>
</dbReference>
<evidence type="ECO:0000256" key="8">
    <source>
        <dbReference type="SAM" id="Phobius"/>
    </source>
</evidence>
<comment type="similarity">
    <text evidence="1 7">Belongs to the glycosyl hydrolase 5 (cellulase A) family.</text>
</comment>
<feature type="domain" description="Glycoside hydrolase family 5" evidence="9">
    <location>
        <begin position="184"/>
        <end position="516"/>
    </location>
</feature>
<proteinExistence type="inferred from homology"/>
<evidence type="ECO:0000256" key="4">
    <source>
        <dbReference type="ARBA" id="ARBA00023277"/>
    </source>
</evidence>
<accession>A0AAV1UE35</accession>
<keyword evidence="4" id="KW-0119">Carbohydrate metabolism</keyword>
<keyword evidence="3" id="KW-0136">Cellulose degradation</keyword>
<keyword evidence="8" id="KW-1133">Transmembrane helix</keyword>
<dbReference type="PANTHER" id="PTHR35923:SF2">
    <property type="entry name" value="ENDOGLUCANASE"/>
    <property type="match status" value="1"/>
</dbReference>
<evidence type="ECO:0000256" key="6">
    <source>
        <dbReference type="ARBA" id="ARBA00023326"/>
    </source>
</evidence>
<reference evidence="10" key="1">
    <citation type="submission" date="2024-01" db="EMBL/GenBank/DDBJ databases">
        <authorList>
            <person name="Webb A."/>
        </authorList>
    </citation>
    <scope>NUCLEOTIDE SEQUENCE</scope>
    <source>
        <strain evidence="10">Pm1</strain>
    </source>
</reference>
<dbReference type="AlphaFoldDB" id="A0AAV1UE35"/>
<keyword evidence="5 7" id="KW-0326">Glycosidase</keyword>
<keyword evidence="8" id="KW-0812">Transmembrane</keyword>
<evidence type="ECO:0000256" key="7">
    <source>
        <dbReference type="RuleBase" id="RU361153"/>
    </source>
</evidence>
<dbReference type="InterPro" id="IPR001547">
    <property type="entry name" value="Glyco_hydro_5"/>
</dbReference>
<evidence type="ECO:0000256" key="3">
    <source>
        <dbReference type="ARBA" id="ARBA00023001"/>
    </source>
</evidence>
<dbReference type="InterPro" id="IPR017853">
    <property type="entry name" value="GH"/>
</dbReference>
<name>A0AAV1UE35_9STRA</name>